<organism evidence="10 11">
    <name type="scientific">Hyalella azteca</name>
    <name type="common">Amphipod</name>
    <dbReference type="NCBI Taxonomy" id="294128"/>
    <lineage>
        <taxon>Eukaryota</taxon>
        <taxon>Metazoa</taxon>
        <taxon>Ecdysozoa</taxon>
        <taxon>Arthropoda</taxon>
        <taxon>Crustacea</taxon>
        <taxon>Multicrustacea</taxon>
        <taxon>Malacostraca</taxon>
        <taxon>Eumalacostraca</taxon>
        <taxon>Peracarida</taxon>
        <taxon>Amphipoda</taxon>
        <taxon>Senticaudata</taxon>
        <taxon>Talitrida</taxon>
        <taxon>Talitroidea</taxon>
        <taxon>Hyalellidae</taxon>
        <taxon>Hyalella</taxon>
    </lineage>
</organism>
<dbReference type="InterPro" id="IPR047278">
    <property type="entry name" value="DEN5A/B"/>
</dbReference>
<feature type="compositionally biased region" description="Polar residues" evidence="6">
    <location>
        <begin position="136"/>
        <end position="145"/>
    </location>
</feature>
<dbReference type="Pfam" id="PF03456">
    <property type="entry name" value="uDENN"/>
    <property type="match status" value="1"/>
</dbReference>
<dbReference type="InterPro" id="IPR005113">
    <property type="entry name" value="uDENN_dom"/>
</dbReference>
<dbReference type="PROSITE" id="PS50211">
    <property type="entry name" value="DENN"/>
    <property type="match status" value="1"/>
</dbReference>
<dbReference type="GeneID" id="108668692"/>
<dbReference type="SUPFAM" id="SSF140741">
    <property type="entry name" value="RUN domain-like"/>
    <property type="match status" value="2"/>
</dbReference>
<feature type="compositionally biased region" description="Polar residues" evidence="6">
    <location>
        <begin position="1172"/>
        <end position="1195"/>
    </location>
</feature>
<dbReference type="GO" id="GO:0031267">
    <property type="term" value="F:small GTPase binding"/>
    <property type="evidence" value="ECO:0007669"/>
    <property type="project" value="InterPro"/>
</dbReference>
<dbReference type="InterPro" id="IPR001194">
    <property type="entry name" value="cDENN_dom"/>
</dbReference>
<dbReference type="PROSITE" id="PS50826">
    <property type="entry name" value="RUN"/>
    <property type="match status" value="2"/>
</dbReference>
<keyword evidence="3" id="KW-0677">Repeat</keyword>
<feature type="domain" description="PLAT" evidence="7">
    <location>
        <begin position="1334"/>
        <end position="1445"/>
    </location>
</feature>
<dbReference type="OrthoDB" id="6366354at2759"/>
<dbReference type="SMART" id="SM00801">
    <property type="entry name" value="dDENN"/>
    <property type="match status" value="1"/>
</dbReference>
<comment type="subcellular location">
    <subcellularLocation>
        <location evidence="1">Membrane</location>
    </subcellularLocation>
</comment>
<protein>
    <submittedName>
        <fullName evidence="11">DENN domain-containing protein 5A</fullName>
    </submittedName>
</protein>
<dbReference type="CTD" id="38178"/>
<dbReference type="SMART" id="SM00800">
    <property type="entry name" value="uDENN"/>
    <property type="match status" value="1"/>
</dbReference>
<dbReference type="InterPro" id="IPR001024">
    <property type="entry name" value="PLAT/LH2_dom"/>
</dbReference>
<feature type="compositionally biased region" description="Low complexity" evidence="6">
    <location>
        <begin position="635"/>
        <end position="650"/>
    </location>
</feature>
<dbReference type="KEGG" id="hazt:108668692"/>
<dbReference type="InterPro" id="IPR037213">
    <property type="entry name" value="Run_dom_sf"/>
</dbReference>
<dbReference type="GO" id="GO:0016020">
    <property type="term" value="C:membrane"/>
    <property type="evidence" value="ECO:0007669"/>
    <property type="project" value="UniProtKB-SubCell"/>
</dbReference>
<accession>A0A979FQS8</accession>
<dbReference type="SUPFAM" id="SSF49723">
    <property type="entry name" value="Lipase/lipooxygenase domain (PLAT/LH2 domain)"/>
    <property type="match status" value="1"/>
</dbReference>
<evidence type="ECO:0000256" key="3">
    <source>
        <dbReference type="ARBA" id="ARBA00022737"/>
    </source>
</evidence>
<evidence type="ECO:0000256" key="1">
    <source>
        <dbReference type="ARBA" id="ARBA00004370"/>
    </source>
</evidence>
<dbReference type="PANTHER" id="PTHR46070">
    <property type="entry name" value="PINSTRIPE, ISOFORM A"/>
    <property type="match status" value="1"/>
</dbReference>
<dbReference type="InterPro" id="IPR005112">
    <property type="entry name" value="dDENN_dom"/>
</dbReference>
<dbReference type="Pfam" id="PF02141">
    <property type="entry name" value="DENN"/>
    <property type="match status" value="1"/>
</dbReference>
<dbReference type="Pfam" id="PF01477">
    <property type="entry name" value="PLAT"/>
    <property type="match status" value="1"/>
</dbReference>
<dbReference type="SMART" id="SM00799">
    <property type="entry name" value="DENN"/>
    <property type="match status" value="1"/>
</dbReference>
<feature type="compositionally biased region" description="Basic and acidic residues" evidence="6">
    <location>
        <begin position="154"/>
        <end position="163"/>
    </location>
</feature>
<feature type="region of interest" description="Disordered" evidence="6">
    <location>
        <begin position="1212"/>
        <end position="1238"/>
    </location>
</feature>
<evidence type="ECO:0000256" key="4">
    <source>
        <dbReference type="ARBA" id="ARBA00023136"/>
    </source>
</evidence>
<dbReference type="GO" id="GO:0005085">
    <property type="term" value="F:guanyl-nucleotide exchange factor activity"/>
    <property type="evidence" value="ECO:0007669"/>
    <property type="project" value="InterPro"/>
</dbReference>
<feature type="domain" description="UDENN" evidence="8">
    <location>
        <begin position="14"/>
        <end position="839"/>
    </location>
</feature>
<evidence type="ECO:0000256" key="6">
    <source>
        <dbReference type="SAM" id="MobiDB-lite"/>
    </source>
</evidence>
<feature type="compositionally biased region" description="Polar residues" evidence="6">
    <location>
        <begin position="1215"/>
        <end position="1224"/>
    </location>
</feature>
<dbReference type="Gene3D" id="2.60.60.20">
    <property type="entry name" value="PLAT/LH2 domain"/>
    <property type="match status" value="1"/>
</dbReference>
<evidence type="ECO:0000313" key="11">
    <source>
        <dbReference type="RefSeq" id="XP_047739037.1"/>
    </source>
</evidence>
<name>A0A979FQS8_HYAAZ</name>
<feature type="region of interest" description="Disordered" evidence="6">
    <location>
        <begin position="136"/>
        <end position="163"/>
    </location>
</feature>
<dbReference type="InterPro" id="IPR037516">
    <property type="entry name" value="Tripartite_DENN"/>
</dbReference>
<dbReference type="Pfam" id="PF02759">
    <property type="entry name" value="RUN"/>
    <property type="match status" value="1"/>
</dbReference>
<feature type="region of interest" description="Disordered" evidence="6">
    <location>
        <begin position="633"/>
        <end position="684"/>
    </location>
</feature>
<evidence type="ECO:0000256" key="2">
    <source>
        <dbReference type="ARBA" id="ARBA00006664"/>
    </source>
</evidence>
<dbReference type="OMA" id="WHRSEEL"/>
<dbReference type="InterPro" id="IPR043153">
    <property type="entry name" value="DENN_C"/>
</dbReference>
<evidence type="ECO:0000259" key="8">
    <source>
        <dbReference type="PROSITE" id="PS50211"/>
    </source>
</evidence>
<dbReference type="SMART" id="SM00593">
    <property type="entry name" value="RUN"/>
    <property type="match status" value="2"/>
</dbReference>
<feature type="region of interest" description="Disordered" evidence="6">
    <location>
        <begin position="918"/>
        <end position="953"/>
    </location>
</feature>
<gene>
    <name evidence="11" type="primary">LOC108668692</name>
</gene>
<feature type="domain" description="RUN" evidence="9">
    <location>
        <begin position="1027"/>
        <end position="1339"/>
    </location>
</feature>
<dbReference type="Proteomes" id="UP000694843">
    <property type="component" value="Unplaced"/>
</dbReference>
<dbReference type="RefSeq" id="XP_047739037.1">
    <property type="nucleotide sequence ID" value="XM_047883081.1"/>
</dbReference>
<comment type="caution">
    <text evidence="5">Lacks conserved residue(s) required for the propagation of feature annotation.</text>
</comment>
<evidence type="ECO:0000313" key="10">
    <source>
        <dbReference type="Proteomes" id="UP000694843"/>
    </source>
</evidence>
<keyword evidence="4" id="KW-0472">Membrane</keyword>
<comment type="similarity">
    <text evidence="2">Belongs to the RAB6IP1 family.</text>
</comment>
<reference evidence="11" key="1">
    <citation type="submission" date="2025-08" db="UniProtKB">
        <authorList>
            <consortium name="RefSeq"/>
        </authorList>
    </citation>
    <scope>IDENTIFICATION</scope>
    <source>
        <tissue evidence="11">Whole organism</tissue>
    </source>
</reference>
<dbReference type="InterPro" id="IPR036392">
    <property type="entry name" value="PLAT/LH2_dom_sf"/>
</dbReference>
<feature type="region of interest" description="Disordered" evidence="6">
    <location>
        <begin position="1157"/>
        <end position="1195"/>
    </location>
</feature>
<dbReference type="Pfam" id="PF03455">
    <property type="entry name" value="dDENN"/>
    <property type="match status" value="1"/>
</dbReference>
<proteinExistence type="inferred from homology"/>
<keyword evidence="10" id="KW-1185">Reference proteome</keyword>
<evidence type="ECO:0000259" key="9">
    <source>
        <dbReference type="PROSITE" id="PS50826"/>
    </source>
</evidence>
<sequence length="1674" mass="185410">MGSPSHREYQRLFDYFAIVGLDPEGGLERNHIQGAEEVVPPLERSYVATVLGHYPDAVPGAPLDRHALQMLCLPKGLQLRTQKQSLEAVYHPFLITREDGSRCYGFAYTFYEEVNSTRICTALHALQSAYLSEVSNTHGSSSNVSDCIGTPQKGDARRDTRSLPREFRWSSPNSGASRQFYDVTKDQLFVSKCIVLMGRQPEVGAARKFLVGLYKLFTECEGGAVTLESHVHNLLYEVHAPPAGRCLAFSCVGSPQICYRPTSHELPLLLYPLRELFSVLSPECVVQLLSCIVLENQILLVSADYYRLMLVAECMCALVLPFSWHHVYVPILPAALSHFLDAPVPFIMGLHATPAAKSHIAIPDEANLCLVDVDAGAVDVPEDLPQFPHASEFVAELSALLARWDLPVPQHRSLDRSCAKESFIHKHQRRRKYSWCHDSDSGVSSNEGSVTGSLCGSMSDSVTGSMSGSFSGSLSSSMTGSFSDSHSSGGSWLQSSNASALKALRADMNQAACSGNSRLQDMKPPPLSLFNGGLSPSFDRPLTSQLNAKSAVTSTNVNSDQGHLNVVNNNKLSCNGSKKYPPPPECSLTSVTAFHDHGPSSGLADAASKLLSSHPSCLPLSPRTTRRLHSLNSCTHHTTSSPPTSSLASPTHHHSTPRGEQSRSGSPHRSSSSGGGGPSSPFLFQTSLKDISQSPNSKDFSVSSKRPGVYDRESLRRALVSSGLGQENHKQLNIMDITPACPEVQAFLEMLQFNSAVREVFFNRFVQMFWTYDHFIIQPDVREVDMETWINNRESLQNFDKATFLSDQPVAHLPFLSRFIESQMFASFIDSKILSFWGEVNNNQRLFDARIRQLREHVDESVVRPPCYEQCTSIADSAAILEKRLSRIDYVAAAPVTLDPLTQSCTLFNPGHFPLLDRTALNKEPQKSKKSRGAWRRRERQAQHLQHTGLSAEQKDRVLSEAKTLHPALPPHPKLADMAPALMAHTNWKFVEQLLKECKTRTKRMLVAKMGAEAVELGHQEASLVGVEENTLVASLCHLLERVWAHGLQTKQGKSALWSHLLSYRELELCCGSALPDDPNYLSPAVALYSFRKHIDPFMEGLSTSVAVLPDAAQLSPWEDSFTSVAEMLSFVSVARWTRLSKRVLRSLELSTMALETESAPASPTHGAHPSSGYTNSTSRTKSASAHNTLRKNSISSGNLIEKGSKLSLLGSHHGGSNQNLSSQNHRRPSSAESCANSTLGASLPPLVVSVTHDMRNVMAMSEIKTEIGFARAWLRLSLEKKLLSKHLATLLSDAELLRTLYKRYAFLRCDEEKEQCLSYLLSLNAVDYYCFTNTYTSTSKSDRRKFIFFPSNTANAWVCISGTLGDTAKIPLSKTNPNHMVFQHKNLGLLSTLRLGHDNYGLSPKWLVEHVLVRNEITGHTWKFPCGRWLGRGIDDGSLERMLVGEMVPGHVSSDDLIQSCRTPPRCRSPNLVGPRRTDGKTGVAEIQQLLGDAVNNLVKFFYKPEKERGGSLTLLLCGDSGLVACLELVFNFGFKSTRFFGKNLYLWDYFERVEQEFQLTLKDEQDRLQLTGLARTDSSAIIKRKFILLIDKINQKTTHLGKDDKFQLFMCISASCIQLLLPLHHCTATSHLYDESAFLRDPQLLKELINVLAAVAEFDIVLEDSLTRGVDN</sequence>
<feature type="domain" description="RUN" evidence="9">
    <location>
        <begin position="1515"/>
        <end position="1667"/>
    </location>
</feature>
<dbReference type="Gene3D" id="1.20.58.900">
    <property type="match status" value="3"/>
</dbReference>
<dbReference type="InterPro" id="IPR004012">
    <property type="entry name" value="Run_dom"/>
</dbReference>
<dbReference type="CDD" id="cd17678">
    <property type="entry name" value="RUN2_DENND5"/>
    <property type="match status" value="1"/>
</dbReference>
<feature type="compositionally biased region" description="Low complexity" evidence="6">
    <location>
        <begin position="662"/>
        <end position="672"/>
    </location>
</feature>
<dbReference type="PANTHER" id="PTHR46070:SF1">
    <property type="entry name" value="PINSTRIPE, ISOFORM A"/>
    <property type="match status" value="1"/>
</dbReference>
<dbReference type="PROSITE" id="PS50095">
    <property type="entry name" value="PLAT"/>
    <property type="match status" value="1"/>
</dbReference>
<evidence type="ECO:0000259" key="7">
    <source>
        <dbReference type="PROSITE" id="PS50095"/>
    </source>
</evidence>
<evidence type="ECO:0000256" key="5">
    <source>
        <dbReference type="PROSITE-ProRule" id="PRU00152"/>
    </source>
</evidence>
<dbReference type="Gene3D" id="3.30.450.200">
    <property type="match status" value="1"/>
</dbReference>
<feature type="compositionally biased region" description="Basic residues" evidence="6">
    <location>
        <begin position="928"/>
        <end position="939"/>
    </location>
</feature>
<dbReference type="Gene3D" id="3.40.50.11500">
    <property type="match status" value="1"/>
</dbReference>